<evidence type="ECO:0000313" key="1">
    <source>
        <dbReference type="EMBL" id="CAF1655576.1"/>
    </source>
</evidence>
<feature type="non-terminal residue" evidence="2">
    <location>
        <position position="1"/>
    </location>
</feature>
<sequence>QTEADELKVLIPGVDDSVLLFQEFQQLTSEIKECADMRAVAKKMLKSVVHLRYRRLYRVYEFILTLPVTVSSKERS</sequence>
<evidence type="ECO:0000313" key="2">
    <source>
        <dbReference type="EMBL" id="CAF4507204.1"/>
    </source>
</evidence>
<protein>
    <submittedName>
        <fullName evidence="2">Uncharacterized protein</fullName>
    </submittedName>
</protein>
<organism evidence="2 3">
    <name type="scientific">Didymodactylos carnosus</name>
    <dbReference type="NCBI Taxonomy" id="1234261"/>
    <lineage>
        <taxon>Eukaryota</taxon>
        <taxon>Metazoa</taxon>
        <taxon>Spiralia</taxon>
        <taxon>Gnathifera</taxon>
        <taxon>Rotifera</taxon>
        <taxon>Eurotatoria</taxon>
        <taxon>Bdelloidea</taxon>
        <taxon>Philodinida</taxon>
        <taxon>Philodinidae</taxon>
        <taxon>Didymodactylos</taxon>
    </lineage>
</organism>
<dbReference type="EMBL" id="CAJNOK010067838">
    <property type="protein sequence ID" value="CAF1655576.1"/>
    <property type="molecule type" value="Genomic_DNA"/>
</dbReference>
<evidence type="ECO:0000313" key="3">
    <source>
        <dbReference type="Proteomes" id="UP000682733"/>
    </source>
</evidence>
<accession>A0A8S2XMX6</accession>
<dbReference type="AlphaFoldDB" id="A0A8S2XMX6"/>
<reference evidence="2" key="1">
    <citation type="submission" date="2021-02" db="EMBL/GenBank/DDBJ databases">
        <authorList>
            <person name="Nowell W R."/>
        </authorList>
    </citation>
    <scope>NUCLEOTIDE SEQUENCE</scope>
</reference>
<name>A0A8S2XMX6_9BILA</name>
<dbReference type="Proteomes" id="UP000682733">
    <property type="component" value="Unassembled WGS sequence"/>
</dbReference>
<gene>
    <name evidence="1" type="ORF">OVA965_LOCUS45050</name>
    <name evidence="2" type="ORF">TMI583_LOCUS48209</name>
</gene>
<dbReference type="EMBL" id="CAJOBA010097130">
    <property type="protein sequence ID" value="CAF4507204.1"/>
    <property type="molecule type" value="Genomic_DNA"/>
</dbReference>
<dbReference type="Proteomes" id="UP000677228">
    <property type="component" value="Unassembled WGS sequence"/>
</dbReference>
<comment type="caution">
    <text evidence="2">The sequence shown here is derived from an EMBL/GenBank/DDBJ whole genome shotgun (WGS) entry which is preliminary data.</text>
</comment>
<proteinExistence type="predicted"/>